<feature type="coiled-coil region" evidence="3">
    <location>
        <begin position="427"/>
        <end position="454"/>
    </location>
</feature>
<dbReference type="EMBL" id="HG529513">
    <property type="protein sequence ID" value="CDI51679.1"/>
    <property type="molecule type" value="Genomic_DNA"/>
</dbReference>
<feature type="compositionally biased region" description="Acidic residues" evidence="4">
    <location>
        <begin position="114"/>
        <end position="125"/>
    </location>
</feature>
<feature type="compositionally biased region" description="Low complexity" evidence="4">
    <location>
        <begin position="203"/>
        <end position="219"/>
    </location>
</feature>
<dbReference type="PANTHER" id="PTHR12214">
    <property type="entry name" value="GC-RICH SEQUENCE DNA-BINDING FACTOR"/>
    <property type="match status" value="1"/>
</dbReference>
<feature type="region of interest" description="Disordered" evidence="4">
    <location>
        <begin position="500"/>
        <end position="526"/>
    </location>
</feature>
<protein>
    <submittedName>
        <fullName evidence="5">Gcfc-domain-containing protein</fullName>
    </submittedName>
</protein>
<feature type="non-terminal residue" evidence="5">
    <location>
        <position position="570"/>
    </location>
</feature>
<comment type="subcellular location">
    <subcellularLocation>
        <location evidence="1">Nucleus</location>
    </subcellularLocation>
</comment>
<feature type="compositionally biased region" description="Polar residues" evidence="4">
    <location>
        <begin position="35"/>
        <end position="55"/>
    </location>
</feature>
<feature type="compositionally biased region" description="Low complexity" evidence="4">
    <location>
        <begin position="92"/>
        <end position="104"/>
    </location>
</feature>
<evidence type="ECO:0000256" key="3">
    <source>
        <dbReference type="SAM" id="Coils"/>
    </source>
</evidence>
<feature type="region of interest" description="Disordered" evidence="4">
    <location>
        <begin position="1"/>
        <end position="229"/>
    </location>
</feature>
<evidence type="ECO:0000256" key="1">
    <source>
        <dbReference type="ARBA" id="ARBA00004123"/>
    </source>
</evidence>
<name>A0A077R441_9BASI</name>
<evidence type="ECO:0000256" key="2">
    <source>
        <dbReference type="ARBA" id="ARBA00023242"/>
    </source>
</evidence>
<dbReference type="GO" id="GO:0000390">
    <property type="term" value="P:spliceosomal complex disassembly"/>
    <property type="evidence" value="ECO:0007669"/>
    <property type="project" value="InterPro"/>
</dbReference>
<organism evidence="5">
    <name type="scientific">Melanopsichium pennsylvanicum 4</name>
    <dbReference type="NCBI Taxonomy" id="1398559"/>
    <lineage>
        <taxon>Eukaryota</taxon>
        <taxon>Fungi</taxon>
        <taxon>Dikarya</taxon>
        <taxon>Basidiomycota</taxon>
        <taxon>Ustilaginomycotina</taxon>
        <taxon>Ustilaginomycetes</taxon>
        <taxon>Ustilaginales</taxon>
        <taxon>Ustilaginaceae</taxon>
        <taxon>Melanopsichium</taxon>
    </lineage>
</organism>
<dbReference type="Pfam" id="PF15458">
    <property type="entry name" value="NTR2"/>
    <property type="match status" value="1"/>
</dbReference>
<proteinExistence type="predicted"/>
<feature type="compositionally biased region" description="Polar residues" evidence="4">
    <location>
        <begin position="183"/>
        <end position="194"/>
    </location>
</feature>
<dbReference type="InterPro" id="IPR012890">
    <property type="entry name" value="GCFC2-like"/>
</dbReference>
<feature type="compositionally biased region" description="Low complexity" evidence="4">
    <location>
        <begin position="151"/>
        <end position="169"/>
    </location>
</feature>
<dbReference type="GO" id="GO:0071008">
    <property type="term" value="C:U2-type post-mRNA release spliceosomal complex"/>
    <property type="evidence" value="ECO:0007669"/>
    <property type="project" value="InterPro"/>
</dbReference>
<dbReference type="PANTHER" id="PTHR12214:SF0">
    <property type="entry name" value="LD29489P"/>
    <property type="match status" value="1"/>
</dbReference>
<accession>A0A077R441</accession>
<dbReference type="GO" id="GO:0003677">
    <property type="term" value="F:DNA binding"/>
    <property type="evidence" value="ECO:0007669"/>
    <property type="project" value="InterPro"/>
</dbReference>
<reference evidence="5" key="1">
    <citation type="journal article" date="2014" name="Genome Biol. Evol.">
        <title>Gene Loss Rather Than Gene Gain Is Associated with a Host Jump from Monocots to Dicots in the Smut Fungus Melanopsichium pennsylvanicum.</title>
        <authorList>
            <person name="Sharma R."/>
            <person name="Mishra B."/>
            <person name="Runge F."/>
            <person name="Thines M."/>
        </authorList>
    </citation>
    <scope>NUCLEOTIDE SEQUENCE</scope>
    <source>
        <strain evidence="5">4</strain>
    </source>
</reference>
<evidence type="ECO:0000256" key="4">
    <source>
        <dbReference type="SAM" id="MobiDB-lite"/>
    </source>
</evidence>
<sequence length="570" mass="63558">MSFVKRTKPRVSASKISSVYDDENEDDNAAGPSRLVTTSSASTFQNDSRTSTPRRTLSKLGVDMDDEDAEHEADSSDVIFRPKARGVRGTPSSSSISKSSQAASFKERASVSAMDEDEEVDEGDISEIRRSKHRMASKEAKRSTTFGGILSTATTTTTPKRSTPLRPRSFQTQPPLSDASLEPSASGTVPNLYTSKYLEELRSSTPTTSASRSRAHSPTKNGPGTRIQDPMVSQTSRIALVDDSSDNALWLARSKFPDEFRMYQHDAIPSESMIRAVKEKRAKLRTVAAATGSISANDDFISLSPAPASSLAMFDRMGMDVDDGPHPHSRLQREEDEFGDGSEEFAEYTEANDRIPIGDKAEREYRASQRKEMAAAALEQSRCANEAVVRSTQEELVKLDSAEKENKADVNLIEDKIAWFDELEAFVTSLARLMDEKMDQVEEMEGEMMELLVKRESMLSSKRDKWLQDRFEVCFDFKPRMSIIISPASKIDENDEAMVSNARHSDENSSSFDDQQEKWSTMEKPWSQWNQLDEADTKSFQLAQDSILDQLNATFSDVQAVEYLYPSSGN</sequence>
<evidence type="ECO:0000313" key="5">
    <source>
        <dbReference type="EMBL" id="CDI51679.1"/>
    </source>
</evidence>
<dbReference type="InterPro" id="IPR028211">
    <property type="entry name" value="Ntr2"/>
</dbReference>
<keyword evidence="3" id="KW-0175">Coiled coil</keyword>
<keyword evidence="2" id="KW-0539">Nucleus</keyword>
<dbReference type="AlphaFoldDB" id="A0A077R441"/>